<keyword evidence="3" id="KW-0547">Nucleotide-binding</keyword>
<evidence type="ECO:0000313" key="3">
    <source>
        <dbReference type="EMBL" id="HJF64717.1"/>
    </source>
</evidence>
<proteinExistence type="predicted"/>
<evidence type="ECO:0000313" key="4">
    <source>
        <dbReference type="Proteomes" id="UP000786989"/>
    </source>
</evidence>
<feature type="domain" description="DUF4143" evidence="2">
    <location>
        <begin position="175"/>
        <end position="335"/>
    </location>
</feature>
<evidence type="ECO:0000259" key="1">
    <source>
        <dbReference type="Pfam" id="PF13173"/>
    </source>
</evidence>
<protein>
    <submittedName>
        <fullName evidence="3">ATP-binding protein</fullName>
    </submittedName>
</protein>
<dbReference type="GO" id="GO:0005524">
    <property type="term" value="F:ATP binding"/>
    <property type="evidence" value="ECO:0007669"/>
    <property type="project" value="UniProtKB-KW"/>
</dbReference>
<dbReference type="AlphaFoldDB" id="A0A9D2UVD5"/>
<gene>
    <name evidence="3" type="ORF">K8U77_01180</name>
</gene>
<dbReference type="PANTHER" id="PTHR43566">
    <property type="entry name" value="CONSERVED PROTEIN"/>
    <property type="match status" value="1"/>
</dbReference>
<reference evidence="3" key="1">
    <citation type="journal article" date="2021" name="PeerJ">
        <title>Extensive microbial diversity within the chicken gut microbiome revealed by metagenomics and culture.</title>
        <authorList>
            <person name="Gilroy R."/>
            <person name="Ravi A."/>
            <person name="Getino M."/>
            <person name="Pursley I."/>
            <person name="Horton D.L."/>
            <person name="Alikhan N.F."/>
            <person name="Baker D."/>
            <person name="Gharbi K."/>
            <person name="Hall N."/>
            <person name="Watson M."/>
            <person name="Adriaenssens E.M."/>
            <person name="Foster-Nyarko E."/>
            <person name="Jarju S."/>
            <person name="Secka A."/>
            <person name="Antonio M."/>
            <person name="Oren A."/>
            <person name="Chaudhuri R.R."/>
            <person name="La Ragione R."/>
            <person name="Hildebrand F."/>
            <person name="Pallen M.J."/>
        </authorList>
    </citation>
    <scope>NUCLEOTIDE SEQUENCE</scope>
    <source>
        <strain evidence="3">ChiGjej6B6-11269</strain>
    </source>
</reference>
<dbReference type="Pfam" id="PF13635">
    <property type="entry name" value="DUF4143"/>
    <property type="match status" value="1"/>
</dbReference>
<dbReference type="Pfam" id="PF13173">
    <property type="entry name" value="AAA_14"/>
    <property type="match status" value="1"/>
</dbReference>
<dbReference type="SUPFAM" id="SSF52540">
    <property type="entry name" value="P-loop containing nucleoside triphosphate hydrolases"/>
    <property type="match status" value="1"/>
</dbReference>
<feature type="domain" description="AAA" evidence="1">
    <location>
        <begin position="17"/>
        <end position="133"/>
    </location>
</feature>
<dbReference type="InterPro" id="IPR041682">
    <property type="entry name" value="AAA_14"/>
</dbReference>
<keyword evidence="3" id="KW-0067">ATP-binding</keyword>
<dbReference type="InterPro" id="IPR025420">
    <property type="entry name" value="DUF4143"/>
</dbReference>
<sequence>MIERELSSKALTAAQQFPVVSITGPRQSGKSTLVKKIFPDYRYVTLEDSDTREFAKEDPRSFLALYDNRVIIDEAQRVPELFSYLQGIVDETNEPGQFILSGSQNFLLMEAVSQSLAGRVAVLNLLPLSQGELAHADAFPASVNEWLIKGGYPRIYQTGMSPADFHASYVQTYLERDVRRGSGILKLAEFERFLGLCADRVSALMNKEGLANDCGITVKTAENWLSVLEASFIVTRLQPYYKNFGKRLVKTPKLYFFDTGLVCSLLGIEDAEEIALTEYRGALFETAVVSELYKTCFAKGRKPKLYFWRDSGQKEVDLIVEKGASVWAIAEVKSSATYNPKYFKTVQELGDLAGVPVNRRYVVYAGDTSFSTERGVVLSIKDVSRIMEA</sequence>
<accession>A0A9D2UVD5</accession>
<organism evidence="3 4">
    <name type="scientific">Slackia equolifaciens</name>
    <dbReference type="NCBI Taxonomy" id="498718"/>
    <lineage>
        <taxon>Bacteria</taxon>
        <taxon>Bacillati</taxon>
        <taxon>Actinomycetota</taxon>
        <taxon>Coriobacteriia</taxon>
        <taxon>Eggerthellales</taxon>
        <taxon>Eggerthellaceae</taxon>
        <taxon>Slackia</taxon>
    </lineage>
</organism>
<dbReference type="Proteomes" id="UP000786989">
    <property type="component" value="Unassembled WGS sequence"/>
</dbReference>
<evidence type="ECO:0000259" key="2">
    <source>
        <dbReference type="Pfam" id="PF13635"/>
    </source>
</evidence>
<dbReference type="InterPro" id="IPR027417">
    <property type="entry name" value="P-loop_NTPase"/>
</dbReference>
<name>A0A9D2UVD5_9ACTN</name>
<dbReference type="EMBL" id="DYWI01000019">
    <property type="protein sequence ID" value="HJF64717.1"/>
    <property type="molecule type" value="Genomic_DNA"/>
</dbReference>
<reference evidence="3" key="2">
    <citation type="submission" date="2021-09" db="EMBL/GenBank/DDBJ databases">
        <authorList>
            <person name="Gilroy R."/>
        </authorList>
    </citation>
    <scope>NUCLEOTIDE SEQUENCE</scope>
    <source>
        <strain evidence="3">ChiGjej6B6-11269</strain>
    </source>
</reference>
<comment type="caution">
    <text evidence="3">The sequence shown here is derived from an EMBL/GenBank/DDBJ whole genome shotgun (WGS) entry which is preliminary data.</text>
</comment>
<dbReference type="PANTHER" id="PTHR43566:SF2">
    <property type="entry name" value="DUF4143 DOMAIN-CONTAINING PROTEIN"/>
    <property type="match status" value="1"/>
</dbReference>